<comment type="caution">
    <text evidence="1">The sequence shown here is derived from an EMBL/GenBank/DDBJ whole genome shotgun (WGS) entry which is preliminary data.</text>
</comment>
<name>A0ABS9KAD5_9BACT</name>
<keyword evidence="2" id="KW-1185">Reference proteome</keyword>
<sequence length="316" mass="36949">DALRLALEKGASSESATAWLNYQYEQKRWIEILDALEAIQERYPGEASKWNGYKVLFQIQMGEFEKAWDDSRDISFNFISHAAALSEEKKNWEWAFRWHERAAEIAPPIYKLSVLSHAYDALRKINIASAQLFLERFPEVHIELAEREYLAGNQDIAASMIEEILPEHDFGIIELNVIIQQLIALNEWEIIKKNQLFEEIKLKFVKQDYLNESEKIYLSISINLMNGKINEAYSEIEQATKNQIVFSNIILINKITLICAALLDEEIVFNRTLDKYKNQIKKLDQIKILVSIMRNLASKYNKKIEDKYIQRLLDLS</sequence>
<reference evidence="1" key="1">
    <citation type="submission" date="2022-01" db="EMBL/GenBank/DDBJ databases">
        <authorList>
            <person name="Wang Y."/>
        </authorList>
    </citation>
    <scope>NUCLEOTIDE SEQUENCE</scope>
    <source>
        <strain evidence="1">WB101</strain>
    </source>
</reference>
<organism evidence="1 2">
    <name type="scientific">Rhodohalobacter sulfatireducens</name>
    <dbReference type="NCBI Taxonomy" id="2911366"/>
    <lineage>
        <taxon>Bacteria</taxon>
        <taxon>Pseudomonadati</taxon>
        <taxon>Balneolota</taxon>
        <taxon>Balneolia</taxon>
        <taxon>Balneolales</taxon>
        <taxon>Balneolaceae</taxon>
        <taxon>Rhodohalobacter</taxon>
    </lineage>
</organism>
<reference evidence="1" key="2">
    <citation type="submission" date="2024-05" db="EMBL/GenBank/DDBJ databases">
        <title>Rhodohalobacter halophilus gen. nov., sp. nov., a moderately halophilic member of the family Balneolaceae.</title>
        <authorList>
            <person name="Xia J."/>
        </authorList>
    </citation>
    <scope>NUCLEOTIDE SEQUENCE</scope>
    <source>
        <strain evidence="1">WB101</strain>
    </source>
</reference>
<feature type="non-terminal residue" evidence="1">
    <location>
        <position position="1"/>
    </location>
</feature>
<dbReference type="Proteomes" id="UP001165366">
    <property type="component" value="Unassembled WGS sequence"/>
</dbReference>
<dbReference type="EMBL" id="JAKLWS010000003">
    <property type="protein sequence ID" value="MCG2587815.1"/>
    <property type="molecule type" value="Genomic_DNA"/>
</dbReference>
<accession>A0ABS9KAD5</accession>
<dbReference type="RefSeq" id="WP_237852658.1">
    <property type="nucleotide sequence ID" value="NZ_JAKLWS010000003.1"/>
</dbReference>
<proteinExistence type="predicted"/>
<evidence type="ECO:0000313" key="1">
    <source>
        <dbReference type="EMBL" id="MCG2587815.1"/>
    </source>
</evidence>
<protein>
    <submittedName>
        <fullName evidence="1">Uncharacterized protein</fullName>
    </submittedName>
</protein>
<gene>
    <name evidence="1" type="ORF">L6773_04515</name>
</gene>
<evidence type="ECO:0000313" key="2">
    <source>
        <dbReference type="Proteomes" id="UP001165366"/>
    </source>
</evidence>